<gene>
    <name evidence="1" type="ORF">SAMN04490198_4764</name>
</gene>
<proteinExistence type="predicted"/>
<accession>A0A1H5NUY7</accession>
<protein>
    <submittedName>
        <fullName evidence="1">Uncharacterized protein</fullName>
    </submittedName>
</protein>
<evidence type="ECO:0000313" key="1">
    <source>
        <dbReference type="EMBL" id="SEF05260.1"/>
    </source>
</evidence>
<dbReference type="EMBL" id="FNUA01000002">
    <property type="protein sequence ID" value="SEF05260.1"/>
    <property type="molecule type" value="Genomic_DNA"/>
</dbReference>
<evidence type="ECO:0000313" key="2">
    <source>
        <dbReference type="Proteomes" id="UP000199129"/>
    </source>
</evidence>
<dbReference type="AlphaFoldDB" id="A0A1H5NUY7"/>
<name>A0A1H5NUY7_9PSED</name>
<reference evidence="1 2" key="1">
    <citation type="submission" date="2016-10" db="EMBL/GenBank/DDBJ databases">
        <authorList>
            <person name="de Groot N.N."/>
        </authorList>
    </citation>
    <scope>NUCLEOTIDE SEQUENCE [LARGE SCALE GENOMIC DNA]</scope>
    <source>
        <strain evidence="1 2">BS3265</strain>
    </source>
</reference>
<organism evidence="1 2">
    <name type="scientific">Pseudomonas palleroniana</name>
    <dbReference type="NCBI Taxonomy" id="191390"/>
    <lineage>
        <taxon>Bacteria</taxon>
        <taxon>Pseudomonadati</taxon>
        <taxon>Pseudomonadota</taxon>
        <taxon>Gammaproteobacteria</taxon>
        <taxon>Pseudomonadales</taxon>
        <taxon>Pseudomonadaceae</taxon>
        <taxon>Pseudomonas</taxon>
    </lineage>
</organism>
<dbReference type="Proteomes" id="UP000199129">
    <property type="component" value="Unassembled WGS sequence"/>
</dbReference>
<sequence>MTLQTLCNLLFSWTHYLTNTLIDFLCYFFGGVSKQPASVRQLNLAGCFRANVLELKLANQHCQKRASVSGGFNRGLLAGMVPTIAQHLLAHPKAGCVGDRNSHNVVSTKHQNKKDGKLSVVTIDNCDAPDGLPAVHTYRHIYPNKTAAESAAKARLAAFNRSTADVRLEMPGRTDIFAERSINAQGFKVGLDGEYLVDSVERAFLYLR</sequence>